<feature type="compositionally biased region" description="Basic residues" evidence="1">
    <location>
        <begin position="67"/>
        <end position="85"/>
    </location>
</feature>
<feature type="region of interest" description="Disordered" evidence="1">
    <location>
        <begin position="36"/>
        <end position="85"/>
    </location>
</feature>
<evidence type="ECO:0000313" key="4">
    <source>
        <dbReference type="Proteomes" id="UP000199245"/>
    </source>
</evidence>
<evidence type="ECO:0000259" key="2">
    <source>
        <dbReference type="Pfam" id="PF13362"/>
    </source>
</evidence>
<feature type="region of interest" description="Disordered" evidence="1">
    <location>
        <begin position="192"/>
        <end position="250"/>
    </location>
</feature>
<dbReference type="InterPro" id="IPR006171">
    <property type="entry name" value="TOPRIM_dom"/>
</dbReference>
<feature type="compositionally biased region" description="Polar residues" evidence="1">
    <location>
        <begin position="217"/>
        <end position="228"/>
    </location>
</feature>
<dbReference type="Proteomes" id="UP000199245">
    <property type="component" value="Unassembled WGS sequence"/>
</dbReference>
<feature type="domain" description="Toprim" evidence="2">
    <location>
        <begin position="123"/>
        <end position="184"/>
    </location>
</feature>
<dbReference type="EMBL" id="FMZW01000082">
    <property type="protein sequence ID" value="SDF87827.1"/>
    <property type="molecule type" value="Genomic_DNA"/>
</dbReference>
<name>A0A1G7PNL0_9BRAD</name>
<feature type="compositionally biased region" description="Low complexity" evidence="1">
    <location>
        <begin position="229"/>
        <end position="238"/>
    </location>
</feature>
<protein>
    <submittedName>
        <fullName evidence="3">Toprim domain-containing protein</fullName>
    </submittedName>
</protein>
<gene>
    <name evidence="3" type="ORF">SAMN05216337_108211</name>
</gene>
<accession>A0A1G7PNL0</accession>
<sequence>MRIVRNWTGRRPARDRHGWRLPDCLPVPWGRMPRIPLATGAVQPPGQVRTRRPISPAQSGGRASRSPQRRPKPISRPAGSRRRSCRRRCAIYRRAPRKAELVAPDDRTALGAAIRCGPAAATMGMAEGLESGLSARALFAVPDWAAASAERLPAVALPPIVRSVLYFGDADRAGARALEKLRAARADHIRLQSKERPAKCPSTPGRASPVRGCSPAAAQSASDPTRTPSGASSSSGSGLEHAREQPIAAE</sequence>
<evidence type="ECO:0000256" key="1">
    <source>
        <dbReference type="SAM" id="MobiDB-lite"/>
    </source>
</evidence>
<dbReference type="AlphaFoldDB" id="A0A1G7PNL0"/>
<proteinExistence type="predicted"/>
<reference evidence="3 4" key="1">
    <citation type="submission" date="2016-10" db="EMBL/GenBank/DDBJ databases">
        <authorList>
            <person name="de Groot N.N."/>
        </authorList>
    </citation>
    <scope>NUCLEOTIDE SEQUENCE [LARGE SCALE GENOMIC DNA]</scope>
    <source>
        <strain evidence="3 4">R5</strain>
    </source>
</reference>
<organism evidence="3 4">
    <name type="scientific">Bradyrhizobium brasilense</name>
    <dbReference type="NCBI Taxonomy" id="1419277"/>
    <lineage>
        <taxon>Bacteria</taxon>
        <taxon>Pseudomonadati</taxon>
        <taxon>Pseudomonadota</taxon>
        <taxon>Alphaproteobacteria</taxon>
        <taxon>Hyphomicrobiales</taxon>
        <taxon>Nitrobacteraceae</taxon>
        <taxon>Bradyrhizobium</taxon>
    </lineage>
</organism>
<evidence type="ECO:0000313" key="3">
    <source>
        <dbReference type="EMBL" id="SDF87827.1"/>
    </source>
</evidence>
<dbReference type="Pfam" id="PF13362">
    <property type="entry name" value="Toprim_3"/>
    <property type="match status" value="1"/>
</dbReference>